<evidence type="ECO:0000313" key="1">
    <source>
        <dbReference type="EMBL" id="GJT20982.1"/>
    </source>
</evidence>
<keyword evidence="2" id="KW-1185">Reference proteome</keyword>
<sequence length="114" mass="12562">MHYLNITIRNVVKVFRKDTVPGSGSGVGGSGMLMEEEEIVKLIEEEEMADLELQVDSRLEALGEQGDAVRCLDHMREIVARDSAKLGVLEQVLFGTHVGIGLKDSYAADMKENE</sequence>
<reference evidence="1" key="1">
    <citation type="journal article" date="2022" name="Int. J. Mol. Sci.">
        <title>Draft Genome of Tanacetum Coccineum: Genomic Comparison of Closely Related Tanacetum-Family Plants.</title>
        <authorList>
            <person name="Yamashiro T."/>
            <person name="Shiraishi A."/>
            <person name="Nakayama K."/>
            <person name="Satake H."/>
        </authorList>
    </citation>
    <scope>NUCLEOTIDE SEQUENCE</scope>
</reference>
<evidence type="ECO:0000313" key="2">
    <source>
        <dbReference type="Proteomes" id="UP001151760"/>
    </source>
</evidence>
<accession>A0ABQ5C4S3</accession>
<reference evidence="1" key="2">
    <citation type="submission" date="2022-01" db="EMBL/GenBank/DDBJ databases">
        <authorList>
            <person name="Yamashiro T."/>
            <person name="Shiraishi A."/>
            <person name="Satake H."/>
            <person name="Nakayama K."/>
        </authorList>
    </citation>
    <scope>NUCLEOTIDE SEQUENCE</scope>
</reference>
<proteinExistence type="predicted"/>
<dbReference type="EMBL" id="BQNB010013850">
    <property type="protein sequence ID" value="GJT20982.1"/>
    <property type="molecule type" value="Genomic_DNA"/>
</dbReference>
<dbReference type="Proteomes" id="UP001151760">
    <property type="component" value="Unassembled WGS sequence"/>
</dbReference>
<comment type="caution">
    <text evidence="1">The sequence shown here is derived from an EMBL/GenBank/DDBJ whole genome shotgun (WGS) entry which is preliminary data.</text>
</comment>
<name>A0ABQ5C4S3_9ASTR</name>
<protein>
    <submittedName>
        <fullName evidence="1">Uncharacterized protein</fullName>
    </submittedName>
</protein>
<gene>
    <name evidence="1" type="ORF">Tco_0890919</name>
</gene>
<organism evidence="1 2">
    <name type="scientific">Tanacetum coccineum</name>
    <dbReference type="NCBI Taxonomy" id="301880"/>
    <lineage>
        <taxon>Eukaryota</taxon>
        <taxon>Viridiplantae</taxon>
        <taxon>Streptophyta</taxon>
        <taxon>Embryophyta</taxon>
        <taxon>Tracheophyta</taxon>
        <taxon>Spermatophyta</taxon>
        <taxon>Magnoliopsida</taxon>
        <taxon>eudicotyledons</taxon>
        <taxon>Gunneridae</taxon>
        <taxon>Pentapetalae</taxon>
        <taxon>asterids</taxon>
        <taxon>campanulids</taxon>
        <taxon>Asterales</taxon>
        <taxon>Asteraceae</taxon>
        <taxon>Asteroideae</taxon>
        <taxon>Anthemideae</taxon>
        <taxon>Anthemidinae</taxon>
        <taxon>Tanacetum</taxon>
    </lineage>
</organism>